<dbReference type="SUPFAM" id="SSF53474">
    <property type="entry name" value="alpha/beta-Hydrolases"/>
    <property type="match status" value="1"/>
</dbReference>
<dbReference type="OrthoDB" id="2410195at2759"/>
<dbReference type="InterPro" id="IPR013094">
    <property type="entry name" value="AB_hydrolase_3"/>
</dbReference>
<sequence length="359" mass="39582">MSDFSQYGGASQELLDVLATLPASPPDSSSVEEIKKATNQGREMTSREEFSLLKDQISLQDHSVPARDGHILSARSYRPTTIPLHITLPIYIHFHGGGFLFGTLDSEDATCARIALASDVVVFNLNYRHSPEWKYPTAWHDAEDAFEWVVAHASKSFHGDPTHVVVGGVSAGGHLAAALTLTKKRENASSFANIKGQVLMIPGLAHMAHEDQLKHRSDMHHRSSYQENEFAPVLPVSKINWFNDLVHSQAPLASDRRVNILAASPEEVHGLPPTTFGIAGLDPLRDEALLYANVLAENGVPTDVHLFKGVPHGFRRFGVQKLSLCRDYDRVMHDGIRWALSHPPANIKVEVNVHEGSVR</sequence>
<dbReference type="STRING" id="692275.M3C8R9"/>
<proteinExistence type="predicted"/>
<dbReference type="HOGENOM" id="CLU_012494_6_3_1"/>
<gene>
    <name evidence="3" type="ORF">SEPMUDRAFT_54368</name>
</gene>
<dbReference type="Pfam" id="PF07859">
    <property type="entry name" value="Abhydrolase_3"/>
    <property type="match status" value="1"/>
</dbReference>
<evidence type="ECO:0000259" key="2">
    <source>
        <dbReference type="Pfam" id="PF07859"/>
    </source>
</evidence>
<dbReference type="EMBL" id="KB456271">
    <property type="protein sequence ID" value="EMF08275.1"/>
    <property type="molecule type" value="Genomic_DNA"/>
</dbReference>
<evidence type="ECO:0000313" key="3">
    <source>
        <dbReference type="EMBL" id="EMF08275.1"/>
    </source>
</evidence>
<dbReference type="InterPro" id="IPR029058">
    <property type="entry name" value="AB_hydrolase_fold"/>
</dbReference>
<dbReference type="OMA" id="HTFPTAW"/>
<protein>
    <submittedName>
        <fullName evidence="3">Abhydrolase_3-domain-containing protein</fullName>
    </submittedName>
</protein>
<evidence type="ECO:0000313" key="4">
    <source>
        <dbReference type="Proteomes" id="UP000016931"/>
    </source>
</evidence>
<dbReference type="Gene3D" id="3.40.50.1820">
    <property type="entry name" value="alpha/beta hydrolase"/>
    <property type="match status" value="1"/>
</dbReference>
<organism evidence="3 4">
    <name type="scientific">Sphaerulina musiva (strain SO2202)</name>
    <name type="common">Poplar stem canker fungus</name>
    <name type="synonym">Septoria musiva</name>
    <dbReference type="NCBI Taxonomy" id="692275"/>
    <lineage>
        <taxon>Eukaryota</taxon>
        <taxon>Fungi</taxon>
        <taxon>Dikarya</taxon>
        <taxon>Ascomycota</taxon>
        <taxon>Pezizomycotina</taxon>
        <taxon>Dothideomycetes</taxon>
        <taxon>Dothideomycetidae</taxon>
        <taxon>Mycosphaerellales</taxon>
        <taxon>Mycosphaerellaceae</taxon>
        <taxon>Sphaerulina</taxon>
    </lineage>
</organism>
<dbReference type="PANTHER" id="PTHR48081">
    <property type="entry name" value="AB HYDROLASE SUPERFAMILY PROTEIN C4A8.06C"/>
    <property type="match status" value="1"/>
</dbReference>
<evidence type="ECO:0000256" key="1">
    <source>
        <dbReference type="ARBA" id="ARBA00022801"/>
    </source>
</evidence>
<keyword evidence="4" id="KW-1185">Reference proteome</keyword>
<dbReference type="PANTHER" id="PTHR48081:SF8">
    <property type="entry name" value="ALPHA_BETA HYDROLASE FOLD-3 DOMAIN-CONTAINING PROTEIN-RELATED"/>
    <property type="match status" value="1"/>
</dbReference>
<dbReference type="GO" id="GO:0016787">
    <property type="term" value="F:hydrolase activity"/>
    <property type="evidence" value="ECO:0007669"/>
    <property type="project" value="UniProtKB-KW"/>
</dbReference>
<keyword evidence="1 3" id="KW-0378">Hydrolase</keyword>
<dbReference type="eggNOG" id="KOG1515">
    <property type="taxonomic scope" value="Eukaryota"/>
</dbReference>
<dbReference type="GeneID" id="27906430"/>
<dbReference type="RefSeq" id="XP_016756396.1">
    <property type="nucleotide sequence ID" value="XM_016909293.1"/>
</dbReference>
<accession>M3C8R9</accession>
<dbReference type="InterPro" id="IPR050300">
    <property type="entry name" value="GDXG_lipolytic_enzyme"/>
</dbReference>
<name>M3C8R9_SPHMS</name>
<feature type="domain" description="Alpha/beta hydrolase fold-3" evidence="2">
    <location>
        <begin position="92"/>
        <end position="314"/>
    </location>
</feature>
<reference evidence="3 4" key="1">
    <citation type="journal article" date="2012" name="PLoS Pathog.">
        <title>Diverse lifestyles and strategies of plant pathogenesis encoded in the genomes of eighteen Dothideomycetes fungi.</title>
        <authorList>
            <person name="Ohm R.A."/>
            <person name="Feau N."/>
            <person name="Henrissat B."/>
            <person name="Schoch C.L."/>
            <person name="Horwitz B.A."/>
            <person name="Barry K.W."/>
            <person name="Condon B.J."/>
            <person name="Copeland A.C."/>
            <person name="Dhillon B."/>
            <person name="Glaser F."/>
            <person name="Hesse C.N."/>
            <person name="Kosti I."/>
            <person name="LaButti K."/>
            <person name="Lindquist E.A."/>
            <person name="Lucas S."/>
            <person name="Salamov A.A."/>
            <person name="Bradshaw R.E."/>
            <person name="Ciuffetti L."/>
            <person name="Hamelin R.C."/>
            <person name="Kema G.H.J."/>
            <person name="Lawrence C."/>
            <person name="Scott J.A."/>
            <person name="Spatafora J.W."/>
            <person name="Turgeon B.G."/>
            <person name="de Wit P.J.G.M."/>
            <person name="Zhong S."/>
            <person name="Goodwin S.B."/>
            <person name="Grigoriev I.V."/>
        </authorList>
    </citation>
    <scope>NUCLEOTIDE SEQUENCE [LARGE SCALE GENOMIC DNA]</scope>
    <source>
        <strain evidence="3 4">SO2202</strain>
    </source>
</reference>
<dbReference type="AlphaFoldDB" id="M3C8R9"/>
<dbReference type="Proteomes" id="UP000016931">
    <property type="component" value="Unassembled WGS sequence"/>
</dbReference>